<dbReference type="RefSeq" id="WP_157398085.1">
    <property type="nucleotide sequence ID" value="NZ_WSEL01000003.1"/>
</dbReference>
<dbReference type="GO" id="GO:0016614">
    <property type="term" value="F:oxidoreductase activity, acting on CH-OH group of donors"/>
    <property type="evidence" value="ECO:0007669"/>
    <property type="project" value="UniProtKB-ARBA"/>
</dbReference>
<dbReference type="SMART" id="SM00822">
    <property type="entry name" value="PKS_KR"/>
    <property type="match status" value="1"/>
</dbReference>
<proteinExistence type="inferred from homology"/>
<evidence type="ECO:0000313" key="5">
    <source>
        <dbReference type="Proteomes" id="UP000469385"/>
    </source>
</evidence>
<dbReference type="InterPro" id="IPR020904">
    <property type="entry name" value="Sc_DH/Rdtase_CS"/>
</dbReference>
<evidence type="ECO:0000313" key="4">
    <source>
        <dbReference type="EMBL" id="MVQ30176.1"/>
    </source>
</evidence>
<dbReference type="PANTHER" id="PTHR48107">
    <property type="entry name" value="NADPH-DEPENDENT ALDEHYDE REDUCTASE-LIKE PROTEIN, CHLOROPLASTIC-RELATED"/>
    <property type="match status" value="1"/>
</dbReference>
<dbReference type="PANTHER" id="PTHR48107:SF7">
    <property type="entry name" value="RE15974P"/>
    <property type="match status" value="1"/>
</dbReference>
<dbReference type="PRINTS" id="PR00081">
    <property type="entry name" value="GDHRDH"/>
</dbReference>
<dbReference type="Gene3D" id="3.40.50.720">
    <property type="entry name" value="NAD(P)-binding Rossmann-like Domain"/>
    <property type="match status" value="1"/>
</dbReference>
<dbReference type="InterPro" id="IPR002347">
    <property type="entry name" value="SDR_fam"/>
</dbReference>
<comment type="caution">
    <text evidence="4">The sequence shown here is derived from an EMBL/GenBank/DDBJ whole genome shotgun (WGS) entry which is preliminary data.</text>
</comment>
<keyword evidence="2" id="KW-0560">Oxidoreductase</keyword>
<evidence type="ECO:0000256" key="1">
    <source>
        <dbReference type="ARBA" id="ARBA00006484"/>
    </source>
</evidence>
<dbReference type="InterPro" id="IPR036291">
    <property type="entry name" value="NAD(P)-bd_dom_sf"/>
</dbReference>
<reference evidence="4 5" key="1">
    <citation type="submission" date="2019-12" db="EMBL/GenBank/DDBJ databases">
        <authorList>
            <person name="Huq M.A."/>
        </authorList>
    </citation>
    <scope>NUCLEOTIDE SEQUENCE [LARGE SCALE GENOMIC DNA]</scope>
    <source>
        <strain evidence="4 5">MAH-25</strain>
    </source>
</reference>
<dbReference type="CDD" id="cd05362">
    <property type="entry name" value="THN_reductase-like_SDR_c"/>
    <property type="match status" value="1"/>
</dbReference>
<organism evidence="4 5">
    <name type="scientific">Ramlibacter pinisoli</name>
    <dbReference type="NCBI Taxonomy" id="2682844"/>
    <lineage>
        <taxon>Bacteria</taxon>
        <taxon>Pseudomonadati</taxon>
        <taxon>Pseudomonadota</taxon>
        <taxon>Betaproteobacteria</taxon>
        <taxon>Burkholderiales</taxon>
        <taxon>Comamonadaceae</taxon>
        <taxon>Ramlibacter</taxon>
    </lineage>
</organism>
<keyword evidence="5" id="KW-1185">Reference proteome</keyword>
<comment type="similarity">
    <text evidence="1">Belongs to the short-chain dehydrogenases/reductases (SDR) family.</text>
</comment>
<dbReference type="FunFam" id="3.40.50.720:FF:000084">
    <property type="entry name" value="Short-chain dehydrogenase reductase"/>
    <property type="match status" value="1"/>
</dbReference>
<dbReference type="PROSITE" id="PS00061">
    <property type="entry name" value="ADH_SHORT"/>
    <property type="match status" value="1"/>
</dbReference>
<accession>A0A6N8IW05</accession>
<protein>
    <submittedName>
        <fullName evidence="4">SDR family oxidoreductase</fullName>
    </submittedName>
</protein>
<feature type="domain" description="Ketoreductase" evidence="3">
    <location>
        <begin position="7"/>
        <end position="185"/>
    </location>
</feature>
<dbReference type="Proteomes" id="UP000469385">
    <property type="component" value="Unassembled WGS sequence"/>
</dbReference>
<name>A0A6N8IW05_9BURK</name>
<dbReference type="AlphaFoldDB" id="A0A6N8IW05"/>
<evidence type="ECO:0000256" key="2">
    <source>
        <dbReference type="ARBA" id="ARBA00023002"/>
    </source>
</evidence>
<dbReference type="EMBL" id="WSEL01000003">
    <property type="protein sequence ID" value="MVQ30176.1"/>
    <property type="molecule type" value="Genomic_DNA"/>
</dbReference>
<gene>
    <name evidence="4" type="ORF">GON04_12000</name>
</gene>
<dbReference type="PRINTS" id="PR00080">
    <property type="entry name" value="SDRFAMILY"/>
</dbReference>
<dbReference type="InterPro" id="IPR057326">
    <property type="entry name" value="KR_dom"/>
</dbReference>
<dbReference type="Pfam" id="PF13561">
    <property type="entry name" value="adh_short_C2"/>
    <property type="match status" value="1"/>
</dbReference>
<dbReference type="SUPFAM" id="SSF51735">
    <property type="entry name" value="NAD(P)-binding Rossmann-fold domains"/>
    <property type="match status" value="1"/>
</dbReference>
<sequence length="246" mass="25170">MSKVEQKVAVVTGASRGIGAAIATRLAADGFAVVINYAGNAAEADALAGRIEQAGGKALSARADVSDPQAVRRLFDAAEAALGGVDVLVNNAGIMRLATLADSDDALVDSQLAINLKGSIHTMREAARRLRPGGRIVNLSSSVVGLYQPTYGVYAATKAGIEAMTHVLAKELRGRNVTVNAVAPGPTATALFLDGKPQAVIDQLSRLAPLERLGQPGDIANVVSFLAGPDGAWVNGQVLRANGGIV</sequence>
<evidence type="ECO:0000259" key="3">
    <source>
        <dbReference type="SMART" id="SM00822"/>
    </source>
</evidence>